<comment type="caution">
    <text evidence="1">The sequence shown here is derived from an EMBL/GenBank/DDBJ whole genome shotgun (WGS) entry which is preliminary data.</text>
</comment>
<proteinExistence type="predicted"/>
<evidence type="ECO:0000313" key="2">
    <source>
        <dbReference type="Proteomes" id="UP001501577"/>
    </source>
</evidence>
<dbReference type="Proteomes" id="UP001501577">
    <property type="component" value="Unassembled WGS sequence"/>
</dbReference>
<sequence length="80" mass="8959">MTAFGKFDTSIDPSELGKEFTVNEQVSFKVHNQTETGIITKQLKNSAVIAIDKTQENQELISQSNGVIIINYKQMKPTNK</sequence>
<keyword evidence="2" id="KW-1185">Reference proteome</keyword>
<reference evidence="2" key="1">
    <citation type="journal article" date="2019" name="Int. J. Syst. Evol. Microbiol.">
        <title>The Global Catalogue of Microorganisms (GCM) 10K type strain sequencing project: providing services to taxonomists for standard genome sequencing and annotation.</title>
        <authorList>
            <consortium name="The Broad Institute Genomics Platform"/>
            <consortium name="The Broad Institute Genome Sequencing Center for Infectious Disease"/>
            <person name="Wu L."/>
            <person name="Ma J."/>
        </authorList>
    </citation>
    <scope>NUCLEOTIDE SEQUENCE [LARGE SCALE GENOMIC DNA]</scope>
    <source>
        <strain evidence="2">JCM 8736</strain>
    </source>
</reference>
<name>A0ABP6KRJ7_9ENTE</name>
<dbReference type="EMBL" id="BAAAXQ010000041">
    <property type="protein sequence ID" value="GAA3018096.1"/>
    <property type="molecule type" value="Genomic_DNA"/>
</dbReference>
<evidence type="ECO:0000313" key="1">
    <source>
        <dbReference type="EMBL" id="GAA3018096.1"/>
    </source>
</evidence>
<organism evidence="1 2">
    <name type="scientific">Tetragenococcus solitarius</name>
    <dbReference type="NCBI Taxonomy" id="71453"/>
    <lineage>
        <taxon>Bacteria</taxon>
        <taxon>Bacillati</taxon>
        <taxon>Bacillota</taxon>
        <taxon>Bacilli</taxon>
        <taxon>Lactobacillales</taxon>
        <taxon>Enterococcaceae</taxon>
        <taxon>Tetragenococcus</taxon>
    </lineage>
</organism>
<accession>A0ABP6KRJ7</accession>
<dbReference type="RefSeq" id="WP_068707466.1">
    <property type="nucleotide sequence ID" value="NZ_BAAAXQ010000041.1"/>
</dbReference>
<gene>
    <name evidence="1" type="ORF">GCM10019998_12960</name>
</gene>
<protein>
    <submittedName>
        <fullName evidence="1">Uncharacterized protein</fullName>
    </submittedName>
</protein>